<evidence type="ECO:0000256" key="1">
    <source>
        <dbReference type="ARBA" id="ARBA00022490"/>
    </source>
</evidence>
<dbReference type="EMBL" id="CAACYI010000001">
    <property type="protein sequence ID" value="VFB16504.1"/>
    <property type="molecule type" value="Genomic_DNA"/>
</dbReference>
<dbReference type="RefSeq" id="WP_131749122.1">
    <property type="nucleotide sequence ID" value="NZ_CAACYI010000001.1"/>
</dbReference>
<dbReference type="InterPro" id="IPR029057">
    <property type="entry name" value="PRTase-like"/>
</dbReference>
<keyword evidence="2 5" id="KW-0328">Glycosyltransferase</keyword>
<evidence type="ECO:0000256" key="2">
    <source>
        <dbReference type="ARBA" id="ARBA00022676"/>
    </source>
</evidence>
<feature type="binding site" evidence="5">
    <location>
        <position position="20"/>
    </location>
    <ligand>
        <name>xanthine</name>
        <dbReference type="ChEBI" id="CHEBI:17712"/>
    </ligand>
</feature>
<dbReference type="SUPFAM" id="SSF53271">
    <property type="entry name" value="PRTase-like"/>
    <property type="match status" value="1"/>
</dbReference>
<dbReference type="GO" id="GO:0046110">
    <property type="term" value="P:xanthine metabolic process"/>
    <property type="evidence" value="ECO:0007669"/>
    <property type="project" value="UniProtKB-UniRule"/>
</dbReference>
<feature type="binding site" evidence="5">
    <location>
        <begin position="129"/>
        <end position="133"/>
    </location>
    <ligand>
        <name>5-phospho-alpha-D-ribose 1-diphosphate</name>
        <dbReference type="ChEBI" id="CHEBI:58017"/>
    </ligand>
</feature>
<keyword evidence="9" id="KW-1185">Reference proteome</keyword>
<comment type="pathway">
    <text evidence="5">Purine metabolism; XMP biosynthesis via salvage pathway; XMP from xanthine: step 1/1.</text>
</comment>
<dbReference type="NCBIfam" id="TIGR01744">
    <property type="entry name" value="XPRTase"/>
    <property type="match status" value="1"/>
</dbReference>
<dbReference type="AlphaFoldDB" id="A0A8H2M4Y8"/>
<proteinExistence type="inferred from homology"/>
<dbReference type="Proteomes" id="UP000377798">
    <property type="component" value="Unassembled WGS sequence"/>
</dbReference>
<evidence type="ECO:0000256" key="4">
    <source>
        <dbReference type="ARBA" id="ARBA00022726"/>
    </source>
</evidence>
<evidence type="ECO:0000313" key="9">
    <source>
        <dbReference type="Proteomes" id="UP000377798"/>
    </source>
</evidence>
<evidence type="ECO:0000256" key="5">
    <source>
        <dbReference type="HAMAP-Rule" id="MF_01184"/>
    </source>
</evidence>
<comment type="function">
    <text evidence="5">Converts the preformed base xanthine, a product of nucleic acid breakdown, to xanthosine 5'-monophosphate (XMP), so it can be reused for RNA or DNA synthesis.</text>
</comment>
<comment type="similarity">
    <text evidence="5">Belongs to the purine/pyrimidine phosphoribosyltransferase family. Xpt subfamily.</text>
</comment>
<dbReference type="HAMAP" id="MF_01184">
    <property type="entry name" value="XPRTase"/>
    <property type="match status" value="1"/>
</dbReference>
<name>A0A8H2M4Y8_9FIRM</name>
<dbReference type="PANTHER" id="PTHR43864:SF1">
    <property type="entry name" value="XANTHINE PHOSPHORIBOSYLTRANSFERASE"/>
    <property type="match status" value="1"/>
</dbReference>
<dbReference type="Gene3D" id="3.40.50.2020">
    <property type="match status" value="1"/>
</dbReference>
<dbReference type="PANTHER" id="PTHR43864">
    <property type="entry name" value="HYPOXANTHINE/GUANINE PHOSPHORIBOSYLTRANSFERASE"/>
    <property type="match status" value="1"/>
</dbReference>
<dbReference type="EC" id="2.4.2.22" evidence="5 6"/>
<dbReference type="Pfam" id="PF00156">
    <property type="entry name" value="Pribosyltran"/>
    <property type="match status" value="1"/>
</dbReference>
<feature type="domain" description="Phosphoribosyltransferase" evidence="7">
    <location>
        <begin position="28"/>
        <end position="165"/>
    </location>
</feature>
<dbReference type="GO" id="GO:0032265">
    <property type="term" value="P:XMP salvage"/>
    <property type="evidence" value="ECO:0007669"/>
    <property type="project" value="UniProtKB-UniRule"/>
</dbReference>
<evidence type="ECO:0000259" key="7">
    <source>
        <dbReference type="Pfam" id="PF00156"/>
    </source>
</evidence>
<evidence type="ECO:0000313" key="8">
    <source>
        <dbReference type="EMBL" id="VFB16504.1"/>
    </source>
</evidence>
<dbReference type="CDD" id="cd06223">
    <property type="entry name" value="PRTases_typeI"/>
    <property type="match status" value="1"/>
</dbReference>
<dbReference type="NCBIfam" id="NF006671">
    <property type="entry name" value="PRK09219.1"/>
    <property type="match status" value="1"/>
</dbReference>
<sequence length="195" mass="21767">MSYLKERILKDGVIFPNNVLKIDSFLNQQIDPKVMREIVQEIYAYYKDEKITKVLTIEASGIAPAIMVAAQFDVPMLFAKKAKAATLQKDQVYETKVYSYTKGTTSNVVVSKQYLNPQDRVLIIDDFLANGEAALGLIDLVDQAGAQVVGLGICVEKSFQKGRKRLDEAGVKVYSMARIAEINSDRQEIIFAQGH</sequence>
<keyword evidence="3 5" id="KW-0808">Transferase</keyword>
<dbReference type="GO" id="GO:0006166">
    <property type="term" value="P:purine ribonucleoside salvage"/>
    <property type="evidence" value="ECO:0007669"/>
    <property type="project" value="UniProtKB-KW"/>
</dbReference>
<comment type="catalytic activity">
    <reaction evidence="5">
        <text>XMP + diphosphate = xanthine + 5-phospho-alpha-D-ribose 1-diphosphate</text>
        <dbReference type="Rhea" id="RHEA:10800"/>
        <dbReference type="ChEBI" id="CHEBI:17712"/>
        <dbReference type="ChEBI" id="CHEBI:33019"/>
        <dbReference type="ChEBI" id="CHEBI:57464"/>
        <dbReference type="ChEBI" id="CHEBI:58017"/>
        <dbReference type="EC" id="2.4.2.22"/>
    </reaction>
</comment>
<protein>
    <recommendedName>
        <fullName evidence="5 6">Xanthine phosphoribosyltransferase</fullName>
        <shortName evidence="5">XPRTase</shortName>
        <ecNumber evidence="5 6">2.4.2.22</ecNumber>
    </recommendedName>
</protein>
<feature type="binding site" evidence="5">
    <location>
        <position position="157"/>
    </location>
    <ligand>
        <name>xanthine</name>
        <dbReference type="ChEBI" id="CHEBI:17712"/>
    </ligand>
</feature>
<comment type="subcellular location">
    <subcellularLocation>
        <location evidence="5">Cytoplasm</location>
    </subcellularLocation>
</comment>
<dbReference type="GO" id="GO:0005737">
    <property type="term" value="C:cytoplasm"/>
    <property type="evidence" value="ECO:0007669"/>
    <property type="project" value="UniProtKB-SubCell"/>
</dbReference>
<dbReference type="InterPro" id="IPR000836">
    <property type="entry name" value="PRTase_dom"/>
</dbReference>
<comment type="subunit">
    <text evidence="5">Homodimer.</text>
</comment>
<dbReference type="InterPro" id="IPR050118">
    <property type="entry name" value="Pur/Pyrimidine_PRTase"/>
</dbReference>
<keyword evidence="1 5" id="KW-0963">Cytoplasm</keyword>
<reference evidence="8 9" key="1">
    <citation type="submission" date="2019-02" db="EMBL/GenBank/DDBJ databases">
        <authorList>
            <consortium name="Pathogen Informatics"/>
        </authorList>
    </citation>
    <scope>NUCLEOTIDE SEQUENCE [LARGE SCALE GENOMIC DNA]</scope>
    <source>
        <strain evidence="8 9">3012STDY7089603</strain>
    </source>
</reference>
<comment type="caution">
    <text evidence="8">The sequence shown here is derived from an EMBL/GenBank/DDBJ whole genome shotgun (WGS) entry which is preliminary data.</text>
</comment>
<organism evidence="8 9">
    <name type="scientific">Urinicoccus massiliensis</name>
    <dbReference type="NCBI Taxonomy" id="1723382"/>
    <lineage>
        <taxon>Bacteria</taxon>
        <taxon>Bacillati</taxon>
        <taxon>Bacillota</taxon>
        <taxon>Tissierellia</taxon>
        <taxon>Tissierellales</taxon>
        <taxon>Peptoniphilaceae</taxon>
        <taxon>Urinicoccus</taxon>
    </lineage>
</organism>
<dbReference type="GO" id="GO:0000310">
    <property type="term" value="F:xanthine phosphoribosyltransferase activity"/>
    <property type="evidence" value="ECO:0007669"/>
    <property type="project" value="UniProtKB-UniRule"/>
</dbReference>
<dbReference type="UniPathway" id="UPA00602">
    <property type="reaction ID" value="UER00658"/>
</dbReference>
<keyword evidence="4 5" id="KW-0660">Purine salvage</keyword>
<accession>A0A8H2M4Y8</accession>
<dbReference type="InterPro" id="IPR010079">
    <property type="entry name" value="Xanthine_PRibTrfase"/>
</dbReference>
<evidence type="ECO:0000256" key="6">
    <source>
        <dbReference type="NCBIfam" id="TIGR01744"/>
    </source>
</evidence>
<evidence type="ECO:0000256" key="3">
    <source>
        <dbReference type="ARBA" id="ARBA00022679"/>
    </source>
</evidence>
<gene>
    <name evidence="5 8" type="primary">xpt</name>
    <name evidence="8" type="ORF">NCTC13150_01053</name>
</gene>
<feature type="binding site" evidence="5">
    <location>
        <position position="27"/>
    </location>
    <ligand>
        <name>xanthine</name>
        <dbReference type="ChEBI" id="CHEBI:17712"/>
    </ligand>
</feature>